<dbReference type="KEGG" id="dru:Desru_2406"/>
<reference evidence="1 2" key="2">
    <citation type="journal article" date="2012" name="Stand. Genomic Sci.">
        <title>Complete genome sequence of the sulfate-reducing firmicute Desulfotomaculum ruminis type strain (DL(T)).</title>
        <authorList>
            <person name="Spring S."/>
            <person name="Visser M."/>
            <person name="Lu M."/>
            <person name="Copeland A."/>
            <person name="Lapidus A."/>
            <person name="Lucas S."/>
            <person name="Cheng J.F."/>
            <person name="Han C."/>
            <person name="Tapia R."/>
            <person name="Goodwin L.A."/>
            <person name="Pitluck S."/>
            <person name="Ivanova N."/>
            <person name="Land M."/>
            <person name="Hauser L."/>
            <person name="Larimer F."/>
            <person name="Rohde M."/>
            <person name="Goker M."/>
            <person name="Detter J.C."/>
            <person name="Kyrpides N.C."/>
            <person name="Woyke T."/>
            <person name="Schaap P.J."/>
            <person name="Plugge C.M."/>
            <person name="Muyzer G."/>
            <person name="Kuever J."/>
            <person name="Pereira I.A."/>
            <person name="Parshina S.N."/>
            <person name="Bernier-Latmani R."/>
            <person name="Stams A.J."/>
            <person name="Klenk H.P."/>
        </authorList>
    </citation>
    <scope>NUCLEOTIDE SEQUENCE [LARGE SCALE GENOMIC DNA]</scope>
    <source>
        <strain evidence="2">ATCC 23193 / DSM 2154 / NCIB 8452 / DL</strain>
    </source>
</reference>
<dbReference type="STRING" id="696281.Desru_2406"/>
<dbReference type="InterPro" id="IPR043129">
    <property type="entry name" value="ATPase_NBD"/>
</dbReference>
<evidence type="ECO:0000313" key="1">
    <source>
        <dbReference type="EMBL" id="AEG60647.1"/>
    </source>
</evidence>
<dbReference type="Proteomes" id="UP000009234">
    <property type="component" value="Chromosome"/>
</dbReference>
<dbReference type="PIRSF" id="PIRSF012293">
    <property type="entry name" value="EutA"/>
    <property type="match status" value="1"/>
</dbReference>
<dbReference type="PANTHER" id="PTHR32432">
    <property type="entry name" value="CELL DIVISION PROTEIN FTSA-RELATED"/>
    <property type="match status" value="1"/>
</dbReference>
<dbReference type="PANTHER" id="PTHR32432:SF13">
    <property type="entry name" value="ETHANOLAMINE AMMONIA-LYASE REACTIVASE EUTA"/>
    <property type="match status" value="1"/>
</dbReference>
<dbReference type="InterPro" id="IPR050696">
    <property type="entry name" value="FtsA/MreB"/>
</dbReference>
<accession>F6DN58</accession>
<dbReference type="Pfam" id="PF06277">
    <property type="entry name" value="EutA"/>
    <property type="match status" value="1"/>
</dbReference>
<reference evidence="2" key="1">
    <citation type="submission" date="2011-05" db="EMBL/GenBank/DDBJ databases">
        <title>Complete sequence of Desulfotomaculum ruminis DSM 2154.</title>
        <authorList>
            <person name="Lucas S."/>
            <person name="Copeland A."/>
            <person name="Lapidus A."/>
            <person name="Cheng J.-F."/>
            <person name="Goodwin L."/>
            <person name="Pitluck S."/>
            <person name="Lu M."/>
            <person name="Detter J.C."/>
            <person name="Han C."/>
            <person name="Tapia R."/>
            <person name="Land M."/>
            <person name="Hauser L."/>
            <person name="Kyrpides N."/>
            <person name="Ivanova N."/>
            <person name="Mikhailova N."/>
            <person name="Pagani I."/>
            <person name="Stams A.J.M."/>
            <person name="Plugge C.M."/>
            <person name="Muyzer G."/>
            <person name="Kuever J."/>
            <person name="Parshina S.N."/>
            <person name="Ivanova A.E."/>
            <person name="Nazina T.N."/>
            <person name="Brambilla E."/>
            <person name="Spring S."/>
            <person name="Klenk H.-P."/>
            <person name="Woyke T."/>
        </authorList>
    </citation>
    <scope>NUCLEOTIDE SEQUENCE [LARGE SCALE GENOMIC DNA]</scope>
    <source>
        <strain evidence="2">ATCC 23193 / DSM 2154 / NCIB 8452 / DL</strain>
    </source>
</reference>
<dbReference type="EMBL" id="CP002780">
    <property type="protein sequence ID" value="AEG60647.1"/>
    <property type="molecule type" value="Genomic_DNA"/>
</dbReference>
<dbReference type="eggNOG" id="COG4819">
    <property type="taxonomic scope" value="Bacteria"/>
</dbReference>
<dbReference type="InterPro" id="IPR009377">
    <property type="entry name" value="EutA"/>
</dbReference>
<name>F6DN58_DESRL</name>
<dbReference type="AlphaFoldDB" id="F6DN58"/>
<keyword evidence="2" id="KW-1185">Reference proteome</keyword>
<protein>
    <submittedName>
        <fullName evidence="1">Ethanolamine utilization EutA</fullName>
    </submittedName>
</protein>
<sequence>MEEMTSVGIDVGTTTTQMVVSRISVCNTAPGSMVPHMSITGKEILYRSEVYFTPLLTRERIDAQGVTEIIAREYQKAGLGPEQVDTGAVIITGETAKKENARSLSEALAGYAGNFVVATAGPLLESVLAGRGAGAAAMSSEFHRVVLNIDVGGGTSNLAVFREGRVIDATCVNIGGRLVELDPGGEFIQYLAPAAKIILEEGGQCWEVGKGLELEALKALTVNMARAIRNLLKPGLLPPVTSRILMGPSLRLDYPIHYVTFSGGVADFIYSGKEIRNVQECSRFGDIGPLLGRAIKENFDHESWQLVRPRETLRATVIGAGSHTMNLSGSTIDIAPERLPMRNIPVIKPFPDEVPLSQVEMSQGLAGQLWPYRSEGFQEPVAIALKGLGRVGFKKIQEIAAVIIQVTKDYAKSQPLVLILEEDCAKVLGQSLRVLLTRKRCDVICLDQIRVEDGDYIDIGIPIMDGSTVPVVIKTLIFERDP</sequence>
<dbReference type="HOGENOM" id="CLU_046255_0_0_9"/>
<dbReference type="SUPFAM" id="SSF53067">
    <property type="entry name" value="Actin-like ATPase domain"/>
    <property type="match status" value="1"/>
</dbReference>
<proteinExistence type="predicted"/>
<evidence type="ECO:0000313" key="2">
    <source>
        <dbReference type="Proteomes" id="UP000009234"/>
    </source>
</evidence>
<dbReference type="OrthoDB" id="1542at2"/>
<gene>
    <name evidence="1" type="ordered locus">Desru_2406</name>
</gene>
<organism evidence="1 2">
    <name type="scientific">Desulforamulus ruminis (strain ATCC 23193 / DSM 2154 / NCIMB 8452 / DL)</name>
    <name type="common">Desulfotomaculum ruminis</name>
    <dbReference type="NCBI Taxonomy" id="696281"/>
    <lineage>
        <taxon>Bacteria</taxon>
        <taxon>Bacillati</taxon>
        <taxon>Bacillota</taxon>
        <taxon>Clostridia</taxon>
        <taxon>Eubacteriales</taxon>
        <taxon>Peptococcaceae</taxon>
        <taxon>Desulforamulus</taxon>
    </lineage>
</organism>